<organism evidence="2">
    <name type="scientific">bioreactor metagenome</name>
    <dbReference type="NCBI Taxonomy" id="1076179"/>
    <lineage>
        <taxon>unclassified sequences</taxon>
        <taxon>metagenomes</taxon>
        <taxon>ecological metagenomes</taxon>
    </lineage>
</organism>
<keyword evidence="1" id="KW-1133">Transmembrane helix</keyword>
<gene>
    <name evidence="2" type="ORF">SDC9_33950</name>
</gene>
<name>A0A644V9Q3_9ZZZZ</name>
<reference evidence="2" key="1">
    <citation type="submission" date="2019-08" db="EMBL/GenBank/DDBJ databases">
        <authorList>
            <person name="Kucharzyk K."/>
            <person name="Murdoch R.W."/>
            <person name="Higgins S."/>
            <person name="Loffler F."/>
        </authorList>
    </citation>
    <scope>NUCLEOTIDE SEQUENCE</scope>
</reference>
<evidence type="ECO:0000313" key="2">
    <source>
        <dbReference type="EMBL" id="MPL87937.1"/>
    </source>
</evidence>
<sequence>MKIDKYILFGILFIFVAILIFFTDIFNPFIRPITHLFLMGSSKGKDILFFLILGLFLILSQLFEYDHIFKESKHIKKIKSSKISSIFRLNNNTYIKISLILIIVTCICGLLMELIIRYQLGISPFTIFVSMDPTPTTTSILHSHIYKSVIGGVIGFFLSIMSLGVPVGVNTGDSLYQYVPKIANIIIIILPIIFITQLNSMKNRLDPSRILLIFASTIGLIGIFDGGLFSVPCAGAIYGMLLIYFDGDAFDYYVLKIFNSLHIINKDEKYLENVRNKVNFSYSDIRRFIPHIFLALIILSAISIAIIGTDTENYKIEIINQTNSISELNNSLSQYSVISIQNNDDKTLIYISPKYNEMKLLNNLTKSLKNQGDAFSMSWNFYSYLPRNNTNLTKNI</sequence>
<keyword evidence="1" id="KW-0472">Membrane</keyword>
<feature type="transmembrane region" description="Helical" evidence="1">
    <location>
        <begin position="175"/>
        <end position="198"/>
    </location>
</feature>
<protein>
    <submittedName>
        <fullName evidence="2">Uncharacterized protein</fullName>
    </submittedName>
</protein>
<proteinExistence type="predicted"/>
<feature type="transmembrane region" description="Helical" evidence="1">
    <location>
        <begin position="288"/>
        <end position="308"/>
    </location>
</feature>
<dbReference type="EMBL" id="VSSQ01000247">
    <property type="protein sequence ID" value="MPL87937.1"/>
    <property type="molecule type" value="Genomic_DNA"/>
</dbReference>
<dbReference type="AlphaFoldDB" id="A0A644V9Q3"/>
<feature type="transmembrane region" description="Helical" evidence="1">
    <location>
        <begin position="47"/>
        <end position="63"/>
    </location>
</feature>
<accession>A0A644V9Q3</accession>
<feature type="transmembrane region" description="Helical" evidence="1">
    <location>
        <begin position="149"/>
        <end position="169"/>
    </location>
</feature>
<feature type="transmembrane region" description="Helical" evidence="1">
    <location>
        <begin position="6"/>
        <end position="26"/>
    </location>
</feature>
<keyword evidence="1" id="KW-0812">Transmembrane</keyword>
<evidence type="ECO:0000256" key="1">
    <source>
        <dbReference type="SAM" id="Phobius"/>
    </source>
</evidence>
<feature type="transmembrane region" description="Helical" evidence="1">
    <location>
        <begin position="210"/>
        <end position="243"/>
    </location>
</feature>
<feature type="transmembrane region" description="Helical" evidence="1">
    <location>
        <begin position="94"/>
        <end position="116"/>
    </location>
</feature>
<comment type="caution">
    <text evidence="2">The sequence shown here is derived from an EMBL/GenBank/DDBJ whole genome shotgun (WGS) entry which is preliminary data.</text>
</comment>